<name>A0ABW3X102_9HYPH</name>
<keyword evidence="3" id="KW-1185">Reference proteome</keyword>
<evidence type="ECO:0000313" key="2">
    <source>
        <dbReference type="EMBL" id="MFD1303072.1"/>
    </source>
</evidence>
<organism evidence="2 3">
    <name type="scientific">Methylobacterium marchantiae</name>
    <dbReference type="NCBI Taxonomy" id="600331"/>
    <lineage>
        <taxon>Bacteria</taxon>
        <taxon>Pseudomonadati</taxon>
        <taxon>Pseudomonadota</taxon>
        <taxon>Alphaproteobacteria</taxon>
        <taxon>Hyphomicrobiales</taxon>
        <taxon>Methylobacteriaceae</taxon>
        <taxon>Methylobacterium</taxon>
    </lineage>
</organism>
<sequence>MTRFLFVLGVVGGLAGVQATAASAALAGKLGSCRTDGVAKGLKGDDLKTFMKTCKVDARKACIDEAKAAKTAKPDMHTYLKTCMRG</sequence>
<proteinExistence type="predicted"/>
<dbReference type="RefSeq" id="WP_238207147.1">
    <property type="nucleotide sequence ID" value="NZ_JBHTND010000023.1"/>
</dbReference>
<dbReference type="EMBL" id="JBHTND010000023">
    <property type="protein sequence ID" value="MFD1303072.1"/>
    <property type="molecule type" value="Genomic_DNA"/>
</dbReference>
<dbReference type="InterPro" id="IPR011690">
    <property type="entry name" value="P_starv_induced_PsiF"/>
</dbReference>
<dbReference type="Proteomes" id="UP001597176">
    <property type="component" value="Unassembled WGS sequence"/>
</dbReference>
<comment type="caution">
    <text evidence="2">The sequence shown here is derived from an EMBL/GenBank/DDBJ whole genome shotgun (WGS) entry which is preliminary data.</text>
</comment>
<feature type="signal peptide" evidence="1">
    <location>
        <begin position="1"/>
        <end position="24"/>
    </location>
</feature>
<keyword evidence="1" id="KW-0732">Signal</keyword>
<accession>A0ABW3X102</accession>
<reference evidence="3" key="1">
    <citation type="journal article" date="2019" name="Int. J. Syst. Evol. Microbiol.">
        <title>The Global Catalogue of Microorganisms (GCM) 10K type strain sequencing project: providing services to taxonomists for standard genome sequencing and annotation.</title>
        <authorList>
            <consortium name="The Broad Institute Genomics Platform"/>
            <consortium name="The Broad Institute Genome Sequencing Center for Infectious Disease"/>
            <person name="Wu L."/>
            <person name="Ma J."/>
        </authorList>
    </citation>
    <scope>NUCLEOTIDE SEQUENCE [LARGE SCALE GENOMIC DNA]</scope>
    <source>
        <strain evidence="3">CCUG 56108</strain>
    </source>
</reference>
<evidence type="ECO:0000256" key="1">
    <source>
        <dbReference type="SAM" id="SignalP"/>
    </source>
</evidence>
<gene>
    <name evidence="2" type="ORF">ACFQ4G_15980</name>
</gene>
<feature type="chain" id="PRO_5047266027" evidence="1">
    <location>
        <begin position="25"/>
        <end position="86"/>
    </location>
</feature>
<evidence type="ECO:0000313" key="3">
    <source>
        <dbReference type="Proteomes" id="UP001597176"/>
    </source>
</evidence>
<protein>
    <submittedName>
        <fullName evidence="2">PsiF family protein</fullName>
    </submittedName>
</protein>
<dbReference type="Pfam" id="PF07769">
    <property type="entry name" value="PsiF_repeat"/>
    <property type="match status" value="1"/>
</dbReference>